<dbReference type="EMBL" id="LT960611">
    <property type="protein sequence ID" value="SON49224.1"/>
    <property type="molecule type" value="Genomic_DNA"/>
</dbReference>
<accession>A0A2N8ZBC9</accession>
<dbReference type="KEGG" id="vta:A1245"/>
<feature type="compositionally biased region" description="Basic and acidic residues" evidence="1">
    <location>
        <begin position="1"/>
        <end position="15"/>
    </location>
</feature>
<dbReference type="AlphaFoldDB" id="A0A2N8ZBC9"/>
<reference evidence="2 3" key="1">
    <citation type="submission" date="2017-10" db="EMBL/GenBank/DDBJ databases">
        <authorList>
            <person name="Banno H."/>
            <person name="Chua N.-H."/>
        </authorList>
    </citation>
    <scope>NUCLEOTIDE SEQUENCE [LARGE SCALE GENOMIC DNA]</scope>
    <source>
        <strain evidence="2">Vibrio tapetis CECT4600</strain>
    </source>
</reference>
<evidence type="ECO:0000256" key="1">
    <source>
        <dbReference type="SAM" id="MobiDB-lite"/>
    </source>
</evidence>
<evidence type="ECO:0000313" key="3">
    <source>
        <dbReference type="Proteomes" id="UP000235828"/>
    </source>
</evidence>
<dbReference type="Proteomes" id="UP000235828">
    <property type="component" value="Chromosome A"/>
</dbReference>
<evidence type="ECO:0000313" key="2">
    <source>
        <dbReference type="EMBL" id="SON49224.1"/>
    </source>
</evidence>
<name>A0A2N8ZBC9_9VIBR</name>
<feature type="region of interest" description="Disordered" evidence="1">
    <location>
        <begin position="1"/>
        <end position="23"/>
    </location>
</feature>
<gene>
    <name evidence="2" type="ORF">VTAP4600_A1245</name>
</gene>
<proteinExistence type="predicted"/>
<protein>
    <submittedName>
        <fullName evidence="2">Uncharacterized protein</fullName>
    </submittedName>
</protein>
<organism evidence="2 3">
    <name type="scientific">Vibrio tapetis subsp. tapetis</name>
    <dbReference type="NCBI Taxonomy" id="1671868"/>
    <lineage>
        <taxon>Bacteria</taxon>
        <taxon>Pseudomonadati</taxon>
        <taxon>Pseudomonadota</taxon>
        <taxon>Gammaproteobacteria</taxon>
        <taxon>Vibrionales</taxon>
        <taxon>Vibrionaceae</taxon>
        <taxon>Vibrio</taxon>
    </lineage>
</organism>
<sequence length="43" mass="4516">MAEGGRRKAEGEKAGRGLTFIAGSEKTNPRIGVGLKKTKSNTL</sequence>
<keyword evidence="3" id="KW-1185">Reference proteome</keyword>